<gene>
    <name evidence="13" type="ORF">mRhiFer1_006343</name>
</gene>
<evidence type="ECO:0000256" key="2">
    <source>
        <dbReference type="ARBA" id="ARBA00022473"/>
    </source>
</evidence>
<reference evidence="13 14" key="1">
    <citation type="journal article" date="2020" name="Nature">
        <title>Six reference-quality genomes reveal evolution of bat adaptations.</title>
        <authorList>
            <person name="Jebb D."/>
            <person name="Huang Z."/>
            <person name="Pippel M."/>
            <person name="Hughes G.M."/>
            <person name="Lavrichenko K."/>
            <person name="Devanna P."/>
            <person name="Winkler S."/>
            <person name="Jermiin L.S."/>
            <person name="Skirmuntt E.C."/>
            <person name="Katzourakis A."/>
            <person name="Burkitt-Gray L."/>
            <person name="Ray D.A."/>
            <person name="Sullivan K.A.M."/>
            <person name="Roscito J.G."/>
            <person name="Kirilenko B.M."/>
            <person name="Davalos L.M."/>
            <person name="Corthals A.P."/>
            <person name="Power M.L."/>
            <person name="Jones G."/>
            <person name="Ransome R.D."/>
            <person name="Dechmann D.K.N."/>
            <person name="Locatelli A.G."/>
            <person name="Puechmaille S.J."/>
            <person name="Fedrigo O."/>
            <person name="Jarvis E.D."/>
            <person name="Hiller M."/>
            <person name="Vernes S.C."/>
            <person name="Myers E.W."/>
            <person name="Teeling E.C."/>
        </authorList>
    </citation>
    <scope>NUCLEOTIDE SEQUENCE [LARGE SCALE GENOMIC DNA]</scope>
    <source>
        <strain evidence="13">MRhiFer1</strain>
        <tissue evidence="13">Lung</tissue>
    </source>
</reference>
<dbReference type="InterPro" id="IPR036388">
    <property type="entry name" value="WH-like_DNA-bd_sf"/>
</dbReference>
<evidence type="ECO:0000313" key="13">
    <source>
        <dbReference type="EMBL" id="KAF6298696.1"/>
    </source>
</evidence>
<dbReference type="Pfam" id="PF00538">
    <property type="entry name" value="Linker_histone"/>
    <property type="match status" value="1"/>
</dbReference>
<evidence type="ECO:0000256" key="10">
    <source>
        <dbReference type="ARBA" id="ARBA00023242"/>
    </source>
</evidence>
<evidence type="ECO:0000256" key="6">
    <source>
        <dbReference type="ARBA" id="ARBA00022871"/>
    </source>
</evidence>
<keyword evidence="1" id="KW-0158">Chromosome</keyword>
<dbReference type="GO" id="GO:0006334">
    <property type="term" value="P:nucleosome assembly"/>
    <property type="evidence" value="ECO:0007669"/>
    <property type="project" value="InterPro"/>
</dbReference>
<organism evidence="13 14">
    <name type="scientific">Rhinolophus ferrumequinum</name>
    <name type="common">Greater horseshoe bat</name>
    <dbReference type="NCBI Taxonomy" id="59479"/>
    <lineage>
        <taxon>Eukaryota</taxon>
        <taxon>Metazoa</taxon>
        <taxon>Chordata</taxon>
        <taxon>Craniata</taxon>
        <taxon>Vertebrata</taxon>
        <taxon>Euteleostomi</taxon>
        <taxon>Mammalia</taxon>
        <taxon>Eutheria</taxon>
        <taxon>Laurasiatheria</taxon>
        <taxon>Chiroptera</taxon>
        <taxon>Yinpterochiroptera</taxon>
        <taxon>Rhinolophoidea</taxon>
        <taxon>Rhinolophidae</taxon>
        <taxon>Rhinolophinae</taxon>
        <taxon>Rhinolophus</taxon>
    </lineage>
</organism>
<dbReference type="SUPFAM" id="SSF46785">
    <property type="entry name" value="Winged helix' DNA-binding domain"/>
    <property type="match status" value="1"/>
</dbReference>
<dbReference type="AlphaFoldDB" id="A0A7J7TD50"/>
<comment type="function">
    <text evidence="11">DNA-binding protein that may be implicated in chromatin remodeling and/or transcriptional regulation during spermiogenesis, the process of spermatid maturation into spermatozoa.</text>
</comment>
<keyword evidence="7" id="KW-0805">Transcription regulation</keyword>
<feature type="domain" description="H15" evidence="12">
    <location>
        <begin position="48"/>
        <end position="116"/>
    </location>
</feature>
<evidence type="ECO:0000256" key="3">
    <source>
        <dbReference type="ARBA" id="ARBA00022553"/>
    </source>
</evidence>
<dbReference type="EMBL" id="JACAGC010000020">
    <property type="protein sequence ID" value="KAF6298696.1"/>
    <property type="molecule type" value="Genomic_DNA"/>
</dbReference>
<keyword evidence="8" id="KW-0238">DNA-binding</keyword>
<keyword evidence="10" id="KW-0539">Nucleus</keyword>
<evidence type="ECO:0000256" key="4">
    <source>
        <dbReference type="ARBA" id="ARBA00022782"/>
    </source>
</evidence>
<dbReference type="FunFam" id="1.10.10.10:FF:000724">
    <property type="entry name" value="Histone H1-like protein in spermatids 1"/>
    <property type="match status" value="1"/>
</dbReference>
<evidence type="ECO:0000256" key="1">
    <source>
        <dbReference type="ARBA" id="ARBA00022454"/>
    </source>
</evidence>
<dbReference type="InterPro" id="IPR005818">
    <property type="entry name" value="Histone_H1/H5_H15"/>
</dbReference>
<dbReference type="GO" id="GO:0030261">
    <property type="term" value="P:chromosome condensation"/>
    <property type="evidence" value="ECO:0007669"/>
    <property type="project" value="UniProtKB-ARBA"/>
</dbReference>
<evidence type="ECO:0000313" key="14">
    <source>
        <dbReference type="Proteomes" id="UP000585614"/>
    </source>
</evidence>
<keyword evidence="6" id="KW-0744">Spermatogenesis</keyword>
<dbReference type="Gene3D" id="1.10.10.10">
    <property type="entry name" value="Winged helix-like DNA-binding domain superfamily/Winged helix DNA-binding domain"/>
    <property type="match status" value="1"/>
</dbReference>
<accession>A0A7J7TD50</accession>
<evidence type="ECO:0000259" key="12">
    <source>
        <dbReference type="Pfam" id="PF00538"/>
    </source>
</evidence>
<keyword evidence="5" id="KW-0156">Chromatin regulator</keyword>
<sequence length="181" mass="20458">MQEDTSLPPPTVPSASNSALGARLQASGLEVPSKSETGCHACPKGPRKPSISKVILGVMADKGVNSRVSLTFLRNALTTAGYNMTRNKRRFKRVVKGLVDKGILKRVTGRGTWGSFCMCKKHASKFNVKLKTKRRQQKQHRSRQHWSGQCWPRQRRLTRSHKQGHKWLIKEAHRVAKCHRN</sequence>
<keyword evidence="4" id="KW-0221">Differentiation</keyword>
<dbReference type="GO" id="GO:0000786">
    <property type="term" value="C:nucleosome"/>
    <property type="evidence" value="ECO:0007669"/>
    <property type="project" value="InterPro"/>
</dbReference>
<keyword evidence="3" id="KW-0597">Phosphoprotein</keyword>
<dbReference type="Proteomes" id="UP000585614">
    <property type="component" value="Unassembled WGS sequence"/>
</dbReference>
<evidence type="ECO:0000256" key="9">
    <source>
        <dbReference type="ARBA" id="ARBA00023163"/>
    </source>
</evidence>
<protein>
    <recommendedName>
        <fullName evidence="12">H15 domain-containing protein</fullName>
    </recommendedName>
</protein>
<dbReference type="GO" id="GO:0007283">
    <property type="term" value="P:spermatogenesis"/>
    <property type="evidence" value="ECO:0007669"/>
    <property type="project" value="UniProtKB-KW"/>
</dbReference>
<evidence type="ECO:0000256" key="7">
    <source>
        <dbReference type="ARBA" id="ARBA00023015"/>
    </source>
</evidence>
<evidence type="ECO:0000256" key="8">
    <source>
        <dbReference type="ARBA" id="ARBA00023125"/>
    </source>
</evidence>
<evidence type="ECO:0000256" key="11">
    <source>
        <dbReference type="ARBA" id="ARBA00055987"/>
    </source>
</evidence>
<keyword evidence="9" id="KW-0804">Transcription</keyword>
<dbReference type="InterPro" id="IPR036390">
    <property type="entry name" value="WH_DNA-bd_sf"/>
</dbReference>
<keyword evidence="2" id="KW-0217">Developmental protein</keyword>
<comment type="caution">
    <text evidence="13">The sequence shown here is derived from an EMBL/GenBank/DDBJ whole genome shotgun (WGS) entry which is preliminary data.</text>
</comment>
<name>A0A7J7TD50_RHIFE</name>
<proteinExistence type="predicted"/>
<evidence type="ECO:0000256" key="5">
    <source>
        <dbReference type="ARBA" id="ARBA00022853"/>
    </source>
</evidence>
<dbReference type="GO" id="GO:0030154">
    <property type="term" value="P:cell differentiation"/>
    <property type="evidence" value="ECO:0007669"/>
    <property type="project" value="UniProtKB-KW"/>
</dbReference>
<dbReference type="GO" id="GO:0003677">
    <property type="term" value="F:DNA binding"/>
    <property type="evidence" value="ECO:0007669"/>
    <property type="project" value="UniProtKB-KW"/>
</dbReference>